<evidence type="ECO:0008006" key="6">
    <source>
        <dbReference type="Google" id="ProtNLM"/>
    </source>
</evidence>
<keyword evidence="5" id="KW-1185">Reference proteome</keyword>
<protein>
    <recommendedName>
        <fullName evidence="6">Iron complex outermembrane recepter protein</fullName>
    </recommendedName>
</protein>
<dbReference type="RefSeq" id="WP_139254354.1">
    <property type="nucleotide sequence ID" value="NZ_CAJQES010000007.1"/>
</dbReference>
<name>A0A1H4JP35_9FLAO</name>
<sequence>MTNKVKSLIYLACFICASVVYHQNTNDTVKEDIVTNTYEQEADIVINPYKTMEGRTQTN</sequence>
<feature type="chain" id="PRO_5010209153" description="Iron complex outermembrane recepter protein" evidence="1">
    <location>
        <begin position="23"/>
        <end position="59"/>
    </location>
</feature>
<accession>A0A1H4JP35</accession>
<dbReference type="Proteomes" id="UP000199574">
    <property type="component" value="Chromosome I"/>
</dbReference>
<feature type="signal peptide" evidence="1">
    <location>
        <begin position="1"/>
        <end position="22"/>
    </location>
</feature>
<evidence type="ECO:0000313" key="4">
    <source>
        <dbReference type="Proteomes" id="UP000183038"/>
    </source>
</evidence>
<dbReference type="EMBL" id="LT629754">
    <property type="protein sequence ID" value="SDR81281.1"/>
    <property type="molecule type" value="Genomic_DNA"/>
</dbReference>
<organism evidence="3 4">
    <name type="scientific">Maribacter dokdonensis</name>
    <dbReference type="NCBI Taxonomy" id="320912"/>
    <lineage>
        <taxon>Bacteria</taxon>
        <taxon>Pseudomonadati</taxon>
        <taxon>Bacteroidota</taxon>
        <taxon>Flavobacteriia</taxon>
        <taxon>Flavobacteriales</taxon>
        <taxon>Flavobacteriaceae</taxon>
        <taxon>Maribacter</taxon>
    </lineage>
</organism>
<dbReference type="EMBL" id="FNTB01000001">
    <property type="protein sequence ID" value="SEB48061.1"/>
    <property type="molecule type" value="Genomic_DNA"/>
</dbReference>
<reference evidence="3 4" key="1">
    <citation type="submission" date="2016-10" db="EMBL/GenBank/DDBJ databases">
        <authorList>
            <person name="de Groot N.N."/>
        </authorList>
    </citation>
    <scope>NUCLEOTIDE SEQUENCE [LARGE SCALE GENOMIC DNA]</scope>
    <source>
        <strain evidence="3 4">MAR_2009_71</strain>
    </source>
</reference>
<dbReference type="OrthoDB" id="1451712at2"/>
<dbReference type="Proteomes" id="UP000183038">
    <property type="component" value="Unassembled WGS sequence"/>
</dbReference>
<keyword evidence="1" id="KW-0732">Signal</keyword>
<evidence type="ECO:0000313" key="5">
    <source>
        <dbReference type="Proteomes" id="UP000199574"/>
    </source>
</evidence>
<dbReference type="GeneID" id="90591174"/>
<evidence type="ECO:0000256" key="1">
    <source>
        <dbReference type="SAM" id="SignalP"/>
    </source>
</evidence>
<gene>
    <name evidence="3" type="ORF">SAMN05192540_0498</name>
    <name evidence="2" type="ORF">SAMN05192545_0197</name>
</gene>
<dbReference type="AlphaFoldDB" id="A0A1H4JP35"/>
<evidence type="ECO:0000313" key="2">
    <source>
        <dbReference type="EMBL" id="SDR81281.1"/>
    </source>
</evidence>
<reference evidence="2 5" key="2">
    <citation type="submission" date="2016-10" db="EMBL/GenBank/DDBJ databases">
        <authorList>
            <person name="Varghese N."/>
            <person name="Submissions S."/>
        </authorList>
    </citation>
    <scope>NUCLEOTIDE SEQUENCE [LARGE SCALE GENOMIC DNA]</scope>
    <source>
        <strain evidence="2 5">MAR_2009_60</strain>
    </source>
</reference>
<proteinExistence type="predicted"/>
<evidence type="ECO:0000313" key="3">
    <source>
        <dbReference type="EMBL" id="SEB48061.1"/>
    </source>
</evidence>